<comment type="caution">
    <text evidence="3">The sequence shown here is derived from an EMBL/GenBank/DDBJ whole genome shotgun (WGS) entry which is preliminary data.</text>
</comment>
<proteinExistence type="predicted"/>
<dbReference type="InterPro" id="IPR007110">
    <property type="entry name" value="Ig-like_dom"/>
</dbReference>
<evidence type="ECO:0000313" key="3">
    <source>
        <dbReference type="EMBL" id="KAK4012099.1"/>
    </source>
</evidence>
<keyword evidence="4" id="KW-1185">Reference proteome</keyword>
<reference evidence="3 4" key="1">
    <citation type="journal article" date="2023" name="Nucleic Acids Res.">
        <title>The hologenome of Daphnia magna reveals possible DNA methylation and microbiome-mediated evolution of the host genome.</title>
        <authorList>
            <person name="Chaturvedi A."/>
            <person name="Li X."/>
            <person name="Dhandapani V."/>
            <person name="Marshall H."/>
            <person name="Kissane S."/>
            <person name="Cuenca-Cambronero M."/>
            <person name="Asole G."/>
            <person name="Calvet F."/>
            <person name="Ruiz-Romero M."/>
            <person name="Marangio P."/>
            <person name="Guigo R."/>
            <person name="Rago D."/>
            <person name="Mirbahai L."/>
            <person name="Eastwood N."/>
            <person name="Colbourne J.K."/>
            <person name="Zhou J."/>
            <person name="Mallon E."/>
            <person name="Orsini L."/>
        </authorList>
    </citation>
    <scope>NUCLEOTIDE SEQUENCE [LARGE SCALE GENOMIC DNA]</scope>
    <source>
        <strain evidence="3">LRV0_1</strain>
    </source>
</reference>
<protein>
    <recommendedName>
        <fullName evidence="2">Ig-like domain-containing protein</fullName>
    </recommendedName>
</protein>
<sequence length="368" mass="40744">MAIGVSSFEFGGRCRSCCALFLCFWIFIAGPVSGTLHIQQIVVPGQVMTGSNVVLRCLFTDTDSSSTLPTSNHREALTDYDHIAGGPLYSLKWYKGSHEFYRHLPRENPPTKVFHWSQFNIETDALEPGKVILRGVTPEAEGSYKCEVSAEGTFHTDVAEANLTVIDVENEVITLTPDLPLDEARIGDRRKWNCTFGRSRPRAHIAWFINGEPVSHNSRYLLSSKSMDSEAWTTNPNSGTTKRLEWVNSVLELTLAERHFKNQWLRVSCVVQIGSGYKKTKEVYVREEQKGSAGRQSNRNPSPVVGANGSRTGSNREDEFHPSMSKIAGSKKANSDDSGSHVITGSSLLSSLISTLTLFHAVQIANHL</sequence>
<feature type="region of interest" description="Disordered" evidence="1">
    <location>
        <begin position="288"/>
        <end position="322"/>
    </location>
</feature>
<dbReference type="PROSITE" id="PS50835">
    <property type="entry name" value="IG_LIKE"/>
    <property type="match status" value="1"/>
</dbReference>
<dbReference type="EMBL" id="JAOYFB010000003">
    <property type="protein sequence ID" value="KAK4012099.1"/>
    <property type="molecule type" value="Genomic_DNA"/>
</dbReference>
<dbReference type="InterPro" id="IPR036179">
    <property type="entry name" value="Ig-like_dom_sf"/>
</dbReference>
<evidence type="ECO:0000256" key="1">
    <source>
        <dbReference type="SAM" id="MobiDB-lite"/>
    </source>
</evidence>
<name>A0ABQ9ZI45_9CRUS</name>
<organism evidence="3 4">
    <name type="scientific">Daphnia magna</name>
    <dbReference type="NCBI Taxonomy" id="35525"/>
    <lineage>
        <taxon>Eukaryota</taxon>
        <taxon>Metazoa</taxon>
        <taxon>Ecdysozoa</taxon>
        <taxon>Arthropoda</taxon>
        <taxon>Crustacea</taxon>
        <taxon>Branchiopoda</taxon>
        <taxon>Diplostraca</taxon>
        <taxon>Cladocera</taxon>
        <taxon>Anomopoda</taxon>
        <taxon>Daphniidae</taxon>
        <taxon>Daphnia</taxon>
    </lineage>
</organism>
<dbReference type="InterPro" id="IPR013783">
    <property type="entry name" value="Ig-like_fold"/>
</dbReference>
<evidence type="ECO:0000259" key="2">
    <source>
        <dbReference type="PROSITE" id="PS50835"/>
    </source>
</evidence>
<dbReference type="SMART" id="SM00409">
    <property type="entry name" value="IG"/>
    <property type="match status" value="1"/>
</dbReference>
<dbReference type="Proteomes" id="UP001234178">
    <property type="component" value="Unassembled WGS sequence"/>
</dbReference>
<dbReference type="PANTHER" id="PTHR21261">
    <property type="entry name" value="BEAT PROTEIN"/>
    <property type="match status" value="1"/>
</dbReference>
<evidence type="ECO:0000313" key="4">
    <source>
        <dbReference type="Proteomes" id="UP001234178"/>
    </source>
</evidence>
<feature type="domain" description="Ig-like" evidence="2">
    <location>
        <begin position="31"/>
        <end position="164"/>
    </location>
</feature>
<dbReference type="InterPro" id="IPR003599">
    <property type="entry name" value="Ig_sub"/>
</dbReference>
<dbReference type="Gene3D" id="2.60.40.10">
    <property type="entry name" value="Immunoglobulins"/>
    <property type="match status" value="2"/>
</dbReference>
<dbReference type="PANTHER" id="PTHR21261:SF15">
    <property type="entry name" value="BEATEN PATH IIIA, ISOFORM D-RELATED"/>
    <property type="match status" value="1"/>
</dbReference>
<accession>A0ABQ9ZI45</accession>
<gene>
    <name evidence="3" type="ORF">OUZ56_021197</name>
</gene>
<dbReference type="SUPFAM" id="SSF48726">
    <property type="entry name" value="Immunoglobulin"/>
    <property type="match status" value="1"/>
</dbReference>